<feature type="region of interest" description="Disordered" evidence="1">
    <location>
        <begin position="118"/>
        <end position="144"/>
    </location>
</feature>
<organism evidence="2 3">
    <name type="scientific">Mycena pura</name>
    <dbReference type="NCBI Taxonomy" id="153505"/>
    <lineage>
        <taxon>Eukaryota</taxon>
        <taxon>Fungi</taxon>
        <taxon>Dikarya</taxon>
        <taxon>Basidiomycota</taxon>
        <taxon>Agaricomycotina</taxon>
        <taxon>Agaricomycetes</taxon>
        <taxon>Agaricomycetidae</taxon>
        <taxon>Agaricales</taxon>
        <taxon>Marasmiineae</taxon>
        <taxon>Mycenaceae</taxon>
        <taxon>Mycena</taxon>
    </lineage>
</organism>
<accession>A0AAD6UUJ9</accession>
<feature type="compositionally biased region" description="Pro residues" evidence="1">
    <location>
        <begin position="125"/>
        <end position="135"/>
    </location>
</feature>
<dbReference type="AlphaFoldDB" id="A0AAD6UUJ9"/>
<proteinExistence type="predicted"/>
<feature type="region of interest" description="Disordered" evidence="1">
    <location>
        <begin position="1"/>
        <end position="31"/>
    </location>
</feature>
<protein>
    <submittedName>
        <fullName evidence="2">Uncharacterized protein</fullName>
    </submittedName>
</protein>
<sequence length="286" mass="31549">MRALHPLCTPRTHGSSSASRPPPRLTTHHRPPHRLRLCRLIALPTTSYSTSATNSLLHILWCKTPIAPPPLPVRTHLLATLFNVPGCARPPKCHGCRHTRCAAGAHRTDAVVHARPPVRAAAHPSPSPAAPPPPTHRGQHTTRSWSAEQAGVHLEQVPPMWQCLPMACFISLLNYVYCSPPYHFWNAKTCFFGLATFLDVPLLTRDVDFGTRELLDDSAAGQWTSVTQKTARTHTSESTVNRATREMSRDEIETLARRYQAMADQALAAVSRMPEGKVNQGTDTPD</sequence>
<reference evidence="2" key="1">
    <citation type="submission" date="2023-03" db="EMBL/GenBank/DDBJ databases">
        <title>Massive genome expansion in bonnet fungi (Mycena s.s.) driven by repeated elements and novel gene families across ecological guilds.</title>
        <authorList>
            <consortium name="Lawrence Berkeley National Laboratory"/>
            <person name="Harder C.B."/>
            <person name="Miyauchi S."/>
            <person name="Viragh M."/>
            <person name="Kuo A."/>
            <person name="Thoen E."/>
            <person name="Andreopoulos B."/>
            <person name="Lu D."/>
            <person name="Skrede I."/>
            <person name="Drula E."/>
            <person name="Henrissat B."/>
            <person name="Morin E."/>
            <person name="Kohler A."/>
            <person name="Barry K."/>
            <person name="LaButti K."/>
            <person name="Morin E."/>
            <person name="Salamov A."/>
            <person name="Lipzen A."/>
            <person name="Mereny Z."/>
            <person name="Hegedus B."/>
            <person name="Baldrian P."/>
            <person name="Stursova M."/>
            <person name="Weitz H."/>
            <person name="Taylor A."/>
            <person name="Grigoriev I.V."/>
            <person name="Nagy L.G."/>
            <person name="Martin F."/>
            <person name="Kauserud H."/>
        </authorList>
    </citation>
    <scope>NUCLEOTIDE SEQUENCE</scope>
    <source>
        <strain evidence="2">9144</strain>
    </source>
</reference>
<name>A0AAD6UUJ9_9AGAR</name>
<evidence type="ECO:0000313" key="3">
    <source>
        <dbReference type="Proteomes" id="UP001219525"/>
    </source>
</evidence>
<gene>
    <name evidence="2" type="ORF">GGX14DRAFT_575876</name>
</gene>
<dbReference type="Proteomes" id="UP001219525">
    <property type="component" value="Unassembled WGS sequence"/>
</dbReference>
<evidence type="ECO:0000313" key="2">
    <source>
        <dbReference type="EMBL" id="KAJ7195105.1"/>
    </source>
</evidence>
<comment type="caution">
    <text evidence="2">The sequence shown here is derived from an EMBL/GenBank/DDBJ whole genome shotgun (WGS) entry which is preliminary data.</text>
</comment>
<keyword evidence="3" id="KW-1185">Reference proteome</keyword>
<dbReference type="EMBL" id="JARJCW010000093">
    <property type="protein sequence ID" value="KAJ7195105.1"/>
    <property type="molecule type" value="Genomic_DNA"/>
</dbReference>
<evidence type="ECO:0000256" key="1">
    <source>
        <dbReference type="SAM" id="MobiDB-lite"/>
    </source>
</evidence>